<dbReference type="EMBL" id="RAWB01000905">
    <property type="protein sequence ID" value="RKH37597.1"/>
    <property type="molecule type" value="Genomic_DNA"/>
</dbReference>
<protein>
    <recommendedName>
        <fullName evidence="3">Lipoprotein</fullName>
    </recommendedName>
</protein>
<dbReference type="PROSITE" id="PS51257">
    <property type="entry name" value="PROKAR_LIPOPROTEIN"/>
    <property type="match status" value="1"/>
</dbReference>
<name>A0A3A8MZC4_9BACT</name>
<sequence length="345" mass="36454">MLRRLSSTLLAASMFAGCGGIETEPSAETVAPASIQDQQAPILTTTDVDVAPECQGILTFVNTSTYATLDQFLPSNVVTNLVNRRATAPFTSLADLSSVPLVGETRLKQIEGGARTRDFIDADCTGIFDGIAISHDDAAAIVSLVNTIDDSELHDVLPDAWNGAANLLNLRPFTSAQAISNVAGIGDVSFRNIRNSATLSRPFEALAAALNAIPSNGSYGAVLQRHFDWWEVVTANHPYSRGGPTCFGLEPSSVPYGATIRPNLANAAEVRAEVNSTLAYVNASSKIPAGVISAGLANLDARIAGRSFKGCIFSYADDPWSSHSAAIFVDTVNGFSVLSETWWAE</sequence>
<evidence type="ECO:0000313" key="2">
    <source>
        <dbReference type="Proteomes" id="UP000272888"/>
    </source>
</evidence>
<organism evidence="1 2">
    <name type="scientific">Corallococcus llansteffanensis</name>
    <dbReference type="NCBI Taxonomy" id="2316731"/>
    <lineage>
        <taxon>Bacteria</taxon>
        <taxon>Pseudomonadati</taxon>
        <taxon>Myxococcota</taxon>
        <taxon>Myxococcia</taxon>
        <taxon>Myxococcales</taxon>
        <taxon>Cystobacterineae</taxon>
        <taxon>Myxococcaceae</taxon>
        <taxon>Corallococcus</taxon>
    </lineage>
</organism>
<comment type="caution">
    <text evidence="1">The sequence shown here is derived from an EMBL/GenBank/DDBJ whole genome shotgun (WGS) entry which is preliminary data.</text>
</comment>
<dbReference type="RefSeq" id="WP_120648553.1">
    <property type="nucleotide sequence ID" value="NZ_RAWB01000905.1"/>
</dbReference>
<dbReference type="Proteomes" id="UP000272888">
    <property type="component" value="Unassembled WGS sequence"/>
</dbReference>
<gene>
    <name evidence="1" type="ORF">D7V93_41925</name>
</gene>
<dbReference type="AlphaFoldDB" id="A0A3A8MZC4"/>
<keyword evidence="2" id="KW-1185">Reference proteome</keyword>
<accession>A0A3A8MZC4</accession>
<reference evidence="2" key="1">
    <citation type="submission" date="2018-09" db="EMBL/GenBank/DDBJ databases">
        <authorList>
            <person name="Livingstone P.G."/>
            <person name="Whitworth D.E."/>
        </authorList>
    </citation>
    <scope>NUCLEOTIDE SEQUENCE [LARGE SCALE GENOMIC DNA]</scope>
    <source>
        <strain evidence="2">CA051B</strain>
    </source>
</reference>
<proteinExistence type="predicted"/>
<evidence type="ECO:0008006" key="3">
    <source>
        <dbReference type="Google" id="ProtNLM"/>
    </source>
</evidence>
<evidence type="ECO:0000313" key="1">
    <source>
        <dbReference type="EMBL" id="RKH37597.1"/>
    </source>
</evidence>